<dbReference type="InterPro" id="IPR012444">
    <property type="entry name" value="DUF1647"/>
</dbReference>
<dbReference type="Pfam" id="PF07801">
    <property type="entry name" value="DUF1647"/>
    <property type="match status" value="1"/>
</dbReference>
<evidence type="ECO:0000256" key="1">
    <source>
        <dbReference type="SAM" id="Phobius"/>
    </source>
</evidence>
<name>A0AA36HDX3_CYLNA</name>
<keyword evidence="1" id="KW-0812">Transmembrane</keyword>
<comment type="caution">
    <text evidence="2">The sequence shown here is derived from an EMBL/GenBank/DDBJ whole genome shotgun (WGS) entry which is preliminary data.</text>
</comment>
<dbReference type="EMBL" id="CATQJL010000326">
    <property type="protein sequence ID" value="CAJ0609009.1"/>
    <property type="molecule type" value="Genomic_DNA"/>
</dbReference>
<dbReference type="Proteomes" id="UP001176961">
    <property type="component" value="Unassembled WGS sequence"/>
</dbReference>
<reference evidence="2" key="1">
    <citation type="submission" date="2023-07" db="EMBL/GenBank/DDBJ databases">
        <authorList>
            <consortium name="CYATHOMIX"/>
        </authorList>
    </citation>
    <scope>NUCLEOTIDE SEQUENCE</scope>
    <source>
        <strain evidence="2">N/A</strain>
    </source>
</reference>
<keyword evidence="1" id="KW-1133">Transmembrane helix</keyword>
<evidence type="ECO:0000313" key="2">
    <source>
        <dbReference type="EMBL" id="CAJ0609009.1"/>
    </source>
</evidence>
<evidence type="ECO:0000313" key="3">
    <source>
        <dbReference type="Proteomes" id="UP001176961"/>
    </source>
</evidence>
<sequence length="402" mass="47081">MWRTDVKMLNDGRKPASYNMPPRLALRLIVIILIVVAVHYFLPYEFIRDSCYCVDVQGRSHDFCYRSKVNSSAVGKKFSCSYLDKLEELGLLNNSPTENVSYNSEPVFVTAFSQSHFMEGKRLIASIRAFYKQVKVVVYDIGLTRKKAAQVKRWCNVEYRPFPFEHYPRCFLLLHTFRWKPIVIADALKDNPAVWYMDTSVILMKKDLRHIYALLKCRQRSRAGVLMPSSLLRDLREFHSASNHSWDTVQWTANLEECKKSPYLLHSFSGHGIYAATDPSLYTYFPVSLEELRKPKAKMFEAGLVYAVRLKETIELMKWSVLCALEEHCMGTTIVPNICEFNRSDLYSSFAHCHRYDQSVINVLLADAYYYDRHYYTSEINDFFRIQRFISRPVKNRELKCT</sequence>
<feature type="transmembrane region" description="Helical" evidence="1">
    <location>
        <begin position="24"/>
        <end position="42"/>
    </location>
</feature>
<dbReference type="PANTHER" id="PTHR31389">
    <property type="entry name" value="LD39211P"/>
    <property type="match status" value="1"/>
</dbReference>
<dbReference type="PANTHER" id="PTHR31389:SF4">
    <property type="entry name" value="LD39211P"/>
    <property type="match status" value="1"/>
</dbReference>
<gene>
    <name evidence="2" type="ORF">CYNAS_LOCUS20992</name>
</gene>
<keyword evidence="3" id="KW-1185">Reference proteome</keyword>
<organism evidence="2 3">
    <name type="scientific">Cylicocyclus nassatus</name>
    <name type="common">Nematode worm</name>
    <dbReference type="NCBI Taxonomy" id="53992"/>
    <lineage>
        <taxon>Eukaryota</taxon>
        <taxon>Metazoa</taxon>
        <taxon>Ecdysozoa</taxon>
        <taxon>Nematoda</taxon>
        <taxon>Chromadorea</taxon>
        <taxon>Rhabditida</taxon>
        <taxon>Rhabditina</taxon>
        <taxon>Rhabditomorpha</taxon>
        <taxon>Strongyloidea</taxon>
        <taxon>Strongylidae</taxon>
        <taxon>Cylicocyclus</taxon>
    </lineage>
</organism>
<protein>
    <submittedName>
        <fullName evidence="2">Uncharacterized protein</fullName>
    </submittedName>
</protein>
<accession>A0AA36HDX3</accession>
<dbReference type="AlphaFoldDB" id="A0AA36HDX3"/>
<proteinExistence type="predicted"/>
<keyword evidence="1" id="KW-0472">Membrane</keyword>